<evidence type="ECO:0000256" key="5">
    <source>
        <dbReference type="ARBA" id="ARBA00023136"/>
    </source>
</evidence>
<feature type="transmembrane region" description="Helical" evidence="9">
    <location>
        <begin position="191"/>
        <end position="211"/>
    </location>
</feature>
<dbReference type="GO" id="GO:0005886">
    <property type="term" value="C:plasma membrane"/>
    <property type="evidence" value="ECO:0007669"/>
    <property type="project" value="TreeGrafter"/>
</dbReference>
<evidence type="ECO:0000256" key="9">
    <source>
        <dbReference type="SAM" id="Phobius"/>
    </source>
</evidence>
<keyword evidence="4" id="KW-0297">G-protein coupled receptor</keyword>
<organism evidence="11">
    <name type="scientific">Palpitomonas bilix</name>
    <dbReference type="NCBI Taxonomy" id="652834"/>
    <lineage>
        <taxon>Eukaryota</taxon>
        <taxon>Eukaryota incertae sedis</taxon>
    </lineage>
</organism>
<evidence type="ECO:0000256" key="4">
    <source>
        <dbReference type="ARBA" id="ARBA00023040"/>
    </source>
</evidence>
<dbReference type="EMBL" id="HBIB01025159">
    <property type="protein sequence ID" value="CAE0254128.1"/>
    <property type="molecule type" value="Transcribed_RNA"/>
</dbReference>
<dbReference type="AlphaFoldDB" id="A0A7S3DF01"/>
<keyword evidence="5 9" id="KW-0472">Membrane</keyword>
<dbReference type="PRINTS" id="PR02000">
    <property type="entry name" value="GCR1PLANT"/>
</dbReference>
<dbReference type="InterPro" id="IPR022343">
    <property type="entry name" value="GCR1-cAMP_receptor"/>
</dbReference>
<dbReference type="PROSITE" id="PS50261">
    <property type="entry name" value="G_PROTEIN_RECEP_F2_4"/>
    <property type="match status" value="1"/>
</dbReference>
<evidence type="ECO:0000256" key="3">
    <source>
        <dbReference type="ARBA" id="ARBA00022989"/>
    </source>
</evidence>
<dbReference type="InterPro" id="IPR022340">
    <property type="entry name" value="GPCR_GCR1_put"/>
</dbReference>
<feature type="transmembrane region" description="Helical" evidence="9">
    <location>
        <begin position="232"/>
        <end position="252"/>
    </location>
</feature>
<dbReference type="SUPFAM" id="SSF81321">
    <property type="entry name" value="Family A G protein-coupled receptor-like"/>
    <property type="match status" value="1"/>
</dbReference>
<dbReference type="GO" id="GO:0007166">
    <property type="term" value="P:cell surface receptor signaling pathway"/>
    <property type="evidence" value="ECO:0007669"/>
    <property type="project" value="InterPro"/>
</dbReference>
<evidence type="ECO:0000313" key="11">
    <source>
        <dbReference type="EMBL" id="CAE0254128.1"/>
    </source>
</evidence>
<feature type="transmembrane region" description="Helical" evidence="9">
    <location>
        <begin position="268"/>
        <end position="291"/>
    </location>
</feature>
<evidence type="ECO:0000259" key="10">
    <source>
        <dbReference type="PROSITE" id="PS50261"/>
    </source>
</evidence>
<sequence length="348" mass="39089">MVHTGIRYDNATCSEGESTESVFELDREESALRLVAYISSALSMFGSAFIIFAILLSKVQRAKYPARLILYLAVSNWFFSITTLFDIPALENTVDCTIQAWTISIFATQSYLWTLAITSSLLRAIIYKDKNIEKLEKVFIPLVWIFSVAISIPPQVFGLYGYSGGWCWIVDFDFNTCTRQELGDLLRFACFYIPLWLCIVLVVTMSSVVLTSTRRQLSLASKAKKLSMRAKFSLYFHMLGYPLVMCLCWVFGTANRVVEAVTDARPHIALLILQVFFSNLQGFLNCILFGLTNSTIIKEIRQMCCSPSLSKERRGDSELAVPEGSEGRSSCSKEGEAEIDTGKNADKL</sequence>
<evidence type="ECO:0000256" key="8">
    <source>
        <dbReference type="SAM" id="MobiDB-lite"/>
    </source>
</evidence>
<name>A0A7S3DF01_9EUKA</name>
<gene>
    <name evidence="11" type="ORF">PBIL07802_LOCUS16370</name>
</gene>
<keyword evidence="6" id="KW-0675">Receptor</keyword>
<feature type="domain" description="G-protein coupled receptors family 2 profile 2" evidence="10">
    <location>
        <begin position="32"/>
        <end position="293"/>
    </location>
</feature>
<keyword evidence="7" id="KW-0807">Transducer</keyword>
<evidence type="ECO:0000256" key="2">
    <source>
        <dbReference type="ARBA" id="ARBA00022692"/>
    </source>
</evidence>
<evidence type="ECO:0000256" key="6">
    <source>
        <dbReference type="ARBA" id="ARBA00023170"/>
    </source>
</evidence>
<dbReference type="GO" id="GO:0007189">
    <property type="term" value="P:adenylate cyclase-activating G protein-coupled receptor signaling pathway"/>
    <property type="evidence" value="ECO:0007669"/>
    <property type="project" value="TreeGrafter"/>
</dbReference>
<dbReference type="PANTHER" id="PTHR23112">
    <property type="entry name" value="G PROTEIN-COUPLED RECEPTOR 157-RELATED"/>
    <property type="match status" value="1"/>
</dbReference>
<protein>
    <recommendedName>
        <fullName evidence="10">G-protein coupled receptors family 2 profile 2 domain-containing protein</fullName>
    </recommendedName>
</protein>
<feature type="transmembrane region" description="Helical" evidence="9">
    <location>
        <begin position="101"/>
        <end position="126"/>
    </location>
</feature>
<feature type="compositionally biased region" description="Basic and acidic residues" evidence="8">
    <location>
        <begin position="331"/>
        <end position="348"/>
    </location>
</feature>
<feature type="transmembrane region" description="Helical" evidence="9">
    <location>
        <begin position="68"/>
        <end position="89"/>
    </location>
</feature>
<dbReference type="GO" id="GO:0004930">
    <property type="term" value="F:G protein-coupled receptor activity"/>
    <property type="evidence" value="ECO:0007669"/>
    <property type="project" value="UniProtKB-KW"/>
</dbReference>
<dbReference type="PANTHER" id="PTHR23112:SF0">
    <property type="entry name" value="TRANSMEMBRANE PROTEIN 116"/>
    <property type="match status" value="1"/>
</dbReference>
<comment type="subcellular location">
    <subcellularLocation>
        <location evidence="1">Membrane</location>
        <topology evidence="1">Multi-pass membrane protein</topology>
    </subcellularLocation>
</comment>
<accession>A0A7S3DF01</accession>
<dbReference type="Pfam" id="PF05462">
    <property type="entry name" value="Dicty_CAR"/>
    <property type="match status" value="1"/>
</dbReference>
<evidence type="ECO:0000256" key="1">
    <source>
        <dbReference type="ARBA" id="ARBA00004141"/>
    </source>
</evidence>
<reference evidence="11" key="1">
    <citation type="submission" date="2021-01" db="EMBL/GenBank/DDBJ databases">
        <authorList>
            <person name="Corre E."/>
            <person name="Pelletier E."/>
            <person name="Niang G."/>
            <person name="Scheremetjew M."/>
            <person name="Finn R."/>
            <person name="Kale V."/>
            <person name="Holt S."/>
            <person name="Cochrane G."/>
            <person name="Meng A."/>
            <person name="Brown T."/>
            <person name="Cohen L."/>
        </authorList>
    </citation>
    <scope>NUCLEOTIDE SEQUENCE</scope>
    <source>
        <strain evidence="11">NIES-2562</strain>
    </source>
</reference>
<proteinExistence type="predicted"/>
<evidence type="ECO:0000256" key="7">
    <source>
        <dbReference type="ARBA" id="ARBA00023224"/>
    </source>
</evidence>
<feature type="transmembrane region" description="Helical" evidence="9">
    <location>
        <begin position="138"/>
        <end position="162"/>
    </location>
</feature>
<keyword evidence="3 9" id="KW-1133">Transmembrane helix</keyword>
<feature type="transmembrane region" description="Helical" evidence="9">
    <location>
        <begin position="34"/>
        <end position="56"/>
    </location>
</feature>
<dbReference type="PRINTS" id="PR02001">
    <property type="entry name" value="GCR1CAMPR"/>
</dbReference>
<keyword evidence="2 9" id="KW-0812">Transmembrane</keyword>
<dbReference type="Gene3D" id="1.20.1070.10">
    <property type="entry name" value="Rhodopsin 7-helix transmembrane proteins"/>
    <property type="match status" value="1"/>
</dbReference>
<feature type="region of interest" description="Disordered" evidence="8">
    <location>
        <begin position="309"/>
        <end position="348"/>
    </location>
</feature>
<dbReference type="InterPro" id="IPR017981">
    <property type="entry name" value="GPCR_2-like_7TM"/>
</dbReference>